<proteinExistence type="predicted"/>
<reference evidence="1 2" key="1">
    <citation type="submission" date="2015-01" db="EMBL/GenBank/DDBJ databases">
        <title>The Genome Sequence of Capronia semiimmersa CBS27337.</title>
        <authorList>
            <consortium name="The Broad Institute Genomics Platform"/>
            <person name="Cuomo C."/>
            <person name="de Hoog S."/>
            <person name="Gorbushina A."/>
            <person name="Stielow B."/>
            <person name="Teixiera M."/>
            <person name="Abouelleil A."/>
            <person name="Chapman S.B."/>
            <person name="Priest M."/>
            <person name="Young S.K."/>
            <person name="Wortman J."/>
            <person name="Nusbaum C."/>
            <person name="Birren B."/>
        </authorList>
    </citation>
    <scope>NUCLEOTIDE SEQUENCE [LARGE SCALE GENOMIC DNA]</scope>
    <source>
        <strain evidence="1 2">CBS 27337</strain>
    </source>
</reference>
<name>A0A0D2G7N4_9EURO</name>
<gene>
    <name evidence="1" type="ORF">PV04_03908</name>
</gene>
<keyword evidence="2" id="KW-1185">Reference proteome</keyword>
<organism evidence="1 2">
    <name type="scientific">Phialophora macrospora</name>
    <dbReference type="NCBI Taxonomy" id="1851006"/>
    <lineage>
        <taxon>Eukaryota</taxon>
        <taxon>Fungi</taxon>
        <taxon>Dikarya</taxon>
        <taxon>Ascomycota</taxon>
        <taxon>Pezizomycotina</taxon>
        <taxon>Eurotiomycetes</taxon>
        <taxon>Chaetothyriomycetidae</taxon>
        <taxon>Chaetothyriales</taxon>
        <taxon>Herpotrichiellaceae</taxon>
        <taxon>Phialophora</taxon>
    </lineage>
</organism>
<accession>A0A0D2G7N4</accession>
<dbReference type="Proteomes" id="UP000054266">
    <property type="component" value="Unassembled WGS sequence"/>
</dbReference>
<dbReference type="EMBL" id="KN846958">
    <property type="protein sequence ID" value="KIW67929.1"/>
    <property type="molecule type" value="Genomic_DNA"/>
</dbReference>
<evidence type="ECO:0000313" key="2">
    <source>
        <dbReference type="Proteomes" id="UP000054266"/>
    </source>
</evidence>
<protein>
    <submittedName>
        <fullName evidence="1">Uncharacterized protein</fullName>
    </submittedName>
</protein>
<evidence type="ECO:0000313" key="1">
    <source>
        <dbReference type="EMBL" id="KIW67929.1"/>
    </source>
</evidence>
<sequence length="113" mass="12492">MVCISHCQLGKLKKPSVSSPADPRPSCMCKTCKLHMLLAMTLAASFVLGEMEKPKGYLVKDGGNRAEVRVRLSSHSARRSRTDSAYCPMLCRAKSELHENDFVGELRLEANLP</sequence>
<dbReference type="HOGENOM" id="CLU_2133208_0_0_1"/>
<dbReference type="AlphaFoldDB" id="A0A0D2G7N4"/>